<dbReference type="EMBL" id="MU151698">
    <property type="protein sequence ID" value="KAF9442124.1"/>
    <property type="molecule type" value="Genomic_DNA"/>
</dbReference>
<protein>
    <submittedName>
        <fullName evidence="1">Uncharacterized protein</fullName>
    </submittedName>
</protein>
<name>A0A9P5X1Y0_9AGAR</name>
<dbReference type="OrthoDB" id="2997227at2759"/>
<organism evidence="1 2">
    <name type="scientific">Macrolepiota fuliginosa MF-IS2</name>
    <dbReference type="NCBI Taxonomy" id="1400762"/>
    <lineage>
        <taxon>Eukaryota</taxon>
        <taxon>Fungi</taxon>
        <taxon>Dikarya</taxon>
        <taxon>Basidiomycota</taxon>
        <taxon>Agaricomycotina</taxon>
        <taxon>Agaricomycetes</taxon>
        <taxon>Agaricomycetidae</taxon>
        <taxon>Agaricales</taxon>
        <taxon>Agaricineae</taxon>
        <taxon>Agaricaceae</taxon>
        <taxon>Macrolepiota</taxon>
    </lineage>
</organism>
<proteinExistence type="predicted"/>
<evidence type="ECO:0000313" key="2">
    <source>
        <dbReference type="Proteomes" id="UP000807342"/>
    </source>
</evidence>
<accession>A0A9P5X1Y0</accession>
<dbReference type="Proteomes" id="UP000807342">
    <property type="component" value="Unassembled WGS sequence"/>
</dbReference>
<reference evidence="1" key="1">
    <citation type="submission" date="2020-11" db="EMBL/GenBank/DDBJ databases">
        <authorList>
            <consortium name="DOE Joint Genome Institute"/>
            <person name="Ahrendt S."/>
            <person name="Riley R."/>
            <person name="Andreopoulos W."/>
            <person name="Labutti K."/>
            <person name="Pangilinan J."/>
            <person name="Ruiz-Duenas F.J."/>
            <person name="Barrasa J.M."/>
            <person name="Sanchez-Garcia M."/>
            <person name="Camarero S."/>
            <person name="Miyauchi S."/>
            <person name="Serrano A."/>
            <person name="Linde D."/>
            <person name="Babiker R."/>
            <person name="Drula E."/>
            <person name="Ayuso-Fernandez I."/>
            <person name="Pacheco R."/>
            <person name="Padilla G."/>
            <person name="Ferreira P."/>
            <person name="Barriuso J."/>
            <person name="Kellner H."/>
            <person name="Castanera R."/>
            <person name="Alfaro M."/>
            <person name="Ramirez L."/>
            <person name="Pisabarro A.G."/>
            <person name="Kuo A."/>
            <person name="Tritt A."/>
            <person name="Lipzen A."/>
            <person name="He G."/>
            <person name="Yan M."/>
            <person name="Ng V."/>
            <person name="Cullen D."/>
            <person name="Martin F."/>
            <person name="Rosso M.-N."/>
            <person name="Henrissat B."/>
            <person name="Hibbett D."/>
            <person name="Martinez A.T."/>
            <person name="Grigoriev I.V."/>
        </authorList>
    </citation>
    <scope>NUCLEOTIDE SEQUENCE</scope>
    <source>
        <strain evidence="1">MF-IS2</strain>
    </source>
</reference>
<dbReference type="AlphaFoldDB" id="A0A9P5X1Y0"/>
<evidence type="ECO:0000313" key="1">
    <source>
        <dbReference type="EMBL" id="KAF9442124.1"/>
    </source>
</evidence>
<comment type="caution">
    <text evidence="1">The sequence shown here is derived from an EMBL/GenBank/DDBJ whole genome shotgun (WGS) entry which is preliminary data.</text>
</comment>
<gene>
    <name evidence="1" type="ORF">P691DRAFT_506682</name>
</gene>
<sequence length="146" mass="16257">MANTGDLSSNNTTADVQGLKLDKLRVHISSFLPLIGAFSNVRVIGNQQILLHPLTDADWEGFRTKAKQVESFTFSAETEQDASQIATSSMLQIQAKLGTLPMFPFLRNLQIYVLSRTLVNYWPLLVSSNLRSVELTITTEDALRSQ</sequence>
<keyword evidence="2" id="KW-1185">Reference proteome</keyword>